<gene>
    <name evidence="1" type="ORF">Y10_31050</name>
</gene>
<accession>A0ABQ5MN09</accession>
<proteinExistence type="predicted"/>
<organism evidence="1 2">
    <name type="scientific">Neptunitalea lumnitzerae</name>
    <dbReference type="NCBI Taxonomy" id="2965509"/>
    <lineage>
        <taxon>Bacteria</taxon>
        <taxon>Pseudomonadati</taxon>
        <taxon>Bacteroidota</taxon>
        <taxon>Flavobacteriia</taxon>
        <taxon>Flavobacteriales</taxon>
        <taxon>Flavobacteriaceae</taxon>
        <taxon>Neptunitalea</taxon>
    </lineage>
</organism>
<dbReference type="RefSeq" id="WP_281766369.1">
    <property type="nucleotide sequence ID" value="NZ_BRVO01000004.1"/>
</dbReference>
<dbReference type="Proteomes" id="UP001143543">
    <property type="component" value="Unassembled WGS sequence"/>
</dbReference>
<sequence>MLFALFSSFGQDNDNFWDHVRYGGGVGLSFGSGYFNAGLYPSAIYQFNEYVATGVGVNFAYTNSDGFYESTVWGPSVLAFFNPMQEIQLSSEFEYSNIIRNYGNISSYDENYWQPALYLGAGFRTRNVTVGVRYDVLHDNEKSIYTEAWMPFVRVYF</sequence>
<name>A0ABQ5MN09_9FLAO</name>
<evidence type="ECO:0008006" key="3">
    <source>
        <dbReference type="Google" id="ProtNLM"/>
    </source>
</evidence>
<evidence type="ECO:0000313" key="2">
    <source>
        <dbReference type="Proteomes" id="UP001143543"/>
    </source>
</evidence>
<protein>
    <recommendedName>
        <fullName evidence="3">Alpha-ketoglutarate decarboxylase</fullName>
    </recommendedName>
</protein>
<dbReference type="EMBL" id="BRVO01000004">
    <property type="protein sequence ID" value="GLB50737.1"/>
    <property type="molecule type" value="Genomic_DNA"/>
</dbReference>
<reference evidence="1" key="1">
    <citation type="submission" date="2022-07" db="EMBL/GenBank/DDBJ databases">
        <title>Taxonomy of Novel Oxalotrophic and Methylotrophic Bacteria.</title>
        <authorList>
            <person name="Sahin N."/>
            <person name="Tani A."/>
        </authorList>
    </citation>
    <scope>NUCLEOTIDE SEQUENCE</scope>
    <source>
        <strain evidence="1">Y10</strain>
    </source>
</reference>
<keyword evidence="2" id="KW-1185">Reference proteome</keyword>
<comment type="caution">
    <text evidence="1">The sequence shown here is derived from an EMBL/GenBank/DDBJ whole genome shotgun (WGS) entry which is preliminary data.</text>
</comment>
<evidence type="ECO:0000313" key="1">
    <source>
        <dbReference type="EMBL" id="GLB50737.1"/>
    </source>
</evidence>